<feature type="transmembrane region" description="Helical" evidence="1">
    <location>
        <begin position="94"/>
        <end position="112"/>
    </location>
</feature>
<keyword evidence="1" id="KW-1133">Transmembrane helix</keyword>
<evidence type="ECO:0000256" key="1">
    <source>
        <dbReference type="SAM" id="Phobius"/>
    </source>
</evidence>
<keyword evidence="1" id="KW-0472">Membrane</keyword>
<keyword evidence="1" id="KW-0812">Transmembrane</keyword>
<dbReference type="EMBL" id="NUUR01000133">
    <property type="protein sequence ID" value="PHG74222.1"/>
    <property type="molecule type" value="Genomic_DNA"/>
</dbReference>
<sequence>MRLNVQFSFYKKNRHPKVPSSDLNHLNFNNMYWTPVQLLFYHVKLFYLLRNTIIYLCWPSVLVHFVVHAAINKRTIVVKMLMSIFIKLRIGRKADIYFSTYLNVILVLIIYIKKLNRL</sequence>
<accession>A0A9X7HJR3</accession>
<name>A0A9X7HJR3_BACCE</name>
<dbReference type="AlphaFoldDB" id="A0A9X7HJR3"/>
<reference evidence="2 3" key="1">
    <citation type="submission" date="2017-09" db="EMBL/GenBank/DDBJ databases">
        <title>Large-scale bioinformatics analysis of Bacillus genomes uncovers conserved roles of natural products in bacterial physiology.</title>
        <authorList>
            <consortium name="Agbiome Team Llc"/>
            <person name="Bleich R.M."/>
            <person name="Grubbs K.J."/>
            <person name="Santa Maria K.C."/>
            <person name="Allen S.E."/>
            <person name="Farag S."/>
            <person name="Shank E.A."/>
            <person name="Bowers A."/>
        </authorList>
    </citation>
    <scope>NUCLEOTIDE SEQUENCE [LARGE SCALE GENOMIC DNA]</scope>
    <source>
        <strain evidence="2 3">AFS029792</strain>
    </source>
</reference>
<organism evidence="2 3">
    <name type="scientific">Bacillus cereus</name>
    <dbReference type="NCBI Taxonomy" id="1396"/>
    <lineage>
        <taxon>Bacteria</taxon>
        <taxon>Bacillati</taxon>
        <taxon>Bacillota</taxon>
        <taxon>Bacilli</taxon>
        <taxon>Bacillales</taxon>
        <taxon>Bacillaceae</taxon>
        <taxon>Bacillus</taxon>
        <taxon>Bacillus cereus group</taxon>
    </lineage>
</organism>
<proteinExistence type="predicted"/>
<protein>
    <submittedName>
        <fullName evidence="2">Uncharacterized protein</fullName>
    </submittedName>
</protein>
<feature type="transmembrane region" description="Helical" evidence="1">
    <location>
        <begin position="53"/>
        <end position="73"/>
    </location>
</feature>
<evidence type="ECO:0000313" key="2">
    <source>
        <dbReference type="EMBL" id="PHG74222.1"/>
    </source>
</evidence>
<evidence type="ECO:0000313" key="3">
    <source>
        <dbReference type="Proteomes" id="UP000225135"/>
    </source>
</evidence>
<gene>
    <name evidence="2" type="ORF">COI69_30395</name>
</gene>
<dbReference type="Proteomes" id="UP000225135">
    <property type="component" value="Unassembled WGS sequence"/>
</dbReference>
<comment type="caution">
    <text evidence="2">The sequence shown here is derived from an EMBL/GenBank/DDBJ whole genome shotgun (WGS) entry which is preliminary data.</text>
</comment>